<organism evidence="1 2">
    <name type="scientific">Trichothecium roseum</name>
    <dbReference type="NCBI Taxonomy" id="47278"/>
    <lineage>
        <taxon>Eukaryota</taxon>
        <taxon>Fungi</taxon>
        <taxon>Dikarya</taxon>
        <taxon>Ascomycota</taxon>
        <taxon>Pezizomycotina</taxon>
        <taxon>Sordariomycetes</taxon>
        <taxon>Hypocreomycetidae</taxon>
        <taxon>Hypocreales</taxon>
        <taxon>Hypocreales incertae sedis</taxon>
        <taxon>Trichothecium</taxon>
    </lineage>
</organism>
<dbReference type="Proteomes" id="UP001163324">
    <property type="component" value="Chromosome 6"/>
</dbReference>
<evidence type="ECO:0000313" key="1">
    <source>
        <dbReference type="EMBL" id="KAI9897992.1"/>
    </source>
</evidence>
<comment type="caution">
    <text evidence="1">The sequence shown here is derived from an EMBL/GenBank/DDBJ whole genome shotgun (WGS) entry which is preliminary data.</text>
</comment>
<protein>
    <submittedName>
        <fullName evidence="1">Uncharacterized protein</fullName>
    </submittedName>
</protein>
<sequence>MSSRRPSALILAANGYIGAAVTRAFVRAGYRTYGQVRRESATKDLILAEAIPIIGTLEDQSWVEKDLFPQTTKLDVIVNCVESFPDYEGRYTQLIDLVLKIAGKSNAEGIKPLVLWSSGCKDYGQTLLHSDPDLAPHTEDSPINAPAKPILDRTKTSMRIFSHGDAFDGVILRPTSVYGYSNSYYGGLMDYAADQAAKGHKTLRVPGQANTVMHAAHVDDCAEAYVALAQHADRKAVAGAKYFNISAHRYETAGEVCGALAAEYGLVDGVEFVAADQLDDSFPSGLHFACAFSQWVGSESIRRLTGWRDTRPLFSEDMGVYRRAYEAEAEKGHENIASTRQRLRELKG</sequence>
<evidence type="ECO:0000313" key="2">
    <source>
        <dbReference type="Proteomes" id="UP001163324"/>
    </source>
</evidence>
<keyword evidence="2" id="KW-1185">Reference proteome</keyword>
<reference evidence="1" key="1">
    <citation type="submission" date="2022-10" db="EMBL/GenBank/DDBJ databases">
        <title>Complete Genome of Trichothecium roseum strain YXFP-22015, a Plant Pathogen Isolated from Citrus.</title>
        <authorList>
            <person name="Wang Y."/>
            <person name="Zhu L."/>
        </authorList>
    </citation>
    <scope>NUCLEOTIDE SEQUENCE</scope>
    <source>
        <strain evidence="1">YXFP-22015</strain>
    </source>
</reference>
<accession>A0ACC0UWE8</accession>
<proteinExistence type="predicted"/>
<gene>
    <name evidence="1" type="ORF">N3K66_006352</name>
</gene>
<name>A0ACC0UWE8_9HYPO</name>
<dbReference type="EMBL" id="CM047945">
    <property type="protein sequence ID" value="KAI9897992.1"/>
    <property type="molecule type" value="Genomic_DNA"/>
</dbReference>